<feature type="signal peptide" evidence="1">
    <location>
        <begin position="1"/>
        <end position="18"/>
    </location>
</feature>
<gene>
    <name evidence="3" type="ORF">U0035_14665</name>
</gene>
<reference evidence="3 4" key="1">
    <citation type="submission" date="2023-12" db="EMBL/GenBank/DDBJ databases">
        <title>Genome sequencing and assembly of bacterial species from a model synthetic community.</title>
        <authorList>
            <person name="Hogle S.L."/>
        </authorList>
    </citation>
    <scope>NUCLEOTIDE SEQUENCE [LARGE SCALE GENOMIC DNA]</scope>
    <source>
        <strain evidence="3 4">HAMBI_3031</strain>
    </source>
</reference>
<feature type="domain" description="DUF5689" evidence="2">
    <location>
        <begin position="36"/>
        <end position="243"/>
    </location>
</feature>
<dbReference type="Proteomes" id="UP001325680">
    <property type="component" value="Chromosome"/>
</dbReference>
<dbReference type="InterPro" id="IPR043744">
    <property type="entry name" value="DUF5689"/>
</dbReference>
<dbReference type="PROSITE" id="PS51257">
    <property type="entry name" value="PROKAR_LIPOPROTEIN"/>
    <property type="match status" value="1"/>
</dbReference>
<keyword evidence="1" id="KW-0732">Signal</keyword>
<dbReference type="EMBL" id="CP139960">
    <property type="protein sequence ID" value="WQD36912.1"/>
    <property type="molecule type" value="Genomic_DNA"/>
</dbReference>
<evidence type="ECO:0000256" key="1">
    <source>
        <dbReference type="SAM" id="SignalP"/>
    </source>
</evidence>
<keyword evidence="4" id="KW-1185">Reference proteome</keyword>
<name>A0ABZ0W348_9BACT</name>
<feature type="chain" id="PRO_5047156603" evidence="1">
    <location>
        <begin position="19"/>
        <end position="507"/>
    </location>
</feature>
<sequence>MKKALSYCILFFAAVLIAGCKKDGYGNYPGGTVNPLISVYDLKSIFKESPVKLSQSTMFGSSKITGIVISDHSENNLPEGLLILQNAGRLNQNRGIAINIGAAAAGYVPGDSVVVTIEGGTMERVDGILQITGLASTTVEKKGSGKNIYTPVVGDVTAIAQNPDVYENTLVAITNSEFNPPATTGETFAGDKSIDNGSGSFSVHTENDAAFASKTLPFLASYIGVVLRQQDVFKLWPRKGSDIIVLSDKPPVIAPVVITGFLNNAIGGDANYEYIQLMATKDIDFSVTNMSVVTCNNAGSTGAPVMGWAIGGVRSYKFNLTSGTVTKGSYFYVGGNKVINGAASTDISVGNWIVSRTYSTVEGDGFGRTITNLLANSGNPAGIAVFNTIDVDSSTVPVDVIFFGGTSTSNTFAPGDPPAGYKITNTEYYEAQNTAVPTLDAQPLFLMGTNTFMFPLINDEAFRKLGGVYNIRSGKWQTKRTMTNLELPATSVLSDIETGGTTLSEDR</sequence>
<proteinExistence type="predicted"/>
<evidence type="ECO:0000259" key="2">
    <source>
        <dbReference type="Pfam" id="PF18942"/>
    </source>
</evidence>
<evidence type="ECO:0000313" key="3">
    <source>
        <dbReference type="EMBL" id="WQD36912.1"/>
    </source>
</evidence>
<protein>
    <submittedName>
        <fullName evidence="3">DUF5689 domain-containing protein</fullName>
    </submittedName>
</protein>
<organism evidence="3 4">
    <name type="scientific">Niabella yanshanensis</name>
    <dbReference type="NCBI Taxonomy" id="577386"/>
    <lineage>
        <taxon>Bacteria</taxon>
        <taxon>Pseudomonadati</taxon>
        <taxon>Bacteroidota</taxon>
        <taxon>Chitinophagia</taxon>
        <taxon>Chitinophagales</taxon>
        <taxon>Chitinophagaceae</taxon>
        <taxon>Niabella</taxon>
    </lineage>
</organism>
<evidence type="ECO:0000313" key="4">
    <source>
        <dbReference type="Proteomes" id="UP001325680"/>
    </source>
</evidence>
<dbReference type="RefSeq" id="WP_114793335.1">
    <property type="nucleotide sequence ID" value="NZ_CP139960.1"/>
</dbReference>
<dbReference type="Pfam" id="PF18942">
    <property type="entry name" value="DUF5689"/>
    <property type="match status" value="1"/>
</dbReference>
<accession>A0ABZ0W348</accession>